<sequence>MAQLTLLGNLPYPQPTDAANVPLHLQSLAEAVDGRTVLRFADAATRDAKVNAPVAGMIAWLASPGRLFYYTGTNWALVAPGPSHKANTTTGTTTSITYAETLTGSTGDPTIASFTAPPSGSVLVRVGGRISNSVATASSFLSAVLKSGTTSVLAAADTRAAIVSGTNQSSASTEFQVTGLGAGGAYTATLAARSSVATSTVTFTNRFVTVTPLM</sequence>
<dbReference type="RefSeq" id="WP_206962780.1">
    <property type="nucleotide sequence ID" value="NZ_BAAAJJ010000003.1"/>
</dbReference>
<keyword evidence="2" id="KW-1185">Reference proteome</keyword>
<gene>
    <name evidence="1" type="ORF">J0695_16335</name>
</gene>
<organism evidence="1 2">
    <name type="scientific">Streptomyces beijiangensis</name>
    <dbReference type="NCBI Taxonomy" id="163361"/>
    <lineage>
        <taxon>Bacteria</taxon>
        <taxon>Bacillati</taxon>
        <taxon>Actinomycetota</taxon>
        <taxon>Actinomycetes</taxon>
        <taxon>Kitasatosporales</taxon>
        <taxon>Streptomycetaceae</taxon>
        <taxon>Streptomyces</taxon>
    </lineage>
</organism>
<dbReference type="EMBL" id="JAFLRJ010000149">
    <property type="protein sequence ID" value="MBO0513356.1"/>
    <property type="molecule type" value="Genomic_DNA"/>
</dbReference>
<proteinExistence type="predicted"/>
<protein>
    <submittedName>
        <fullName evidence="1">Uncharacterized protein</fullName>
    </submittedName>
</protein>
<dbReference type="Proteomes" id="UP000664167">
    <property type="component" value="Unassembled WGS sequence"/>
</dbReference>
<name>A0A939F7Q6_9ACTN</name>
<evidence type="ECO:0000313" key="2">
    <source>
        <dbReference type="Proteomes" id="UP000664167"/>
    </source>
</evidence>
<dbReference type="AlphaFoldDB" id="A0A939F7Q6"/>
<reference evidence="1" key="1">
    <citation type="submission" date="2021-03" db="EMBL/GenBank/DDBJ databases">
        <title>Streptomyces poriferae sp. nov., a novel marine sponge-derived Actinobacteria species with anti-MRSA activity.</title>
        <authorList>
            <person name="Sandoval-Powers M."/>
            <person name="Kralova S."/>
            <person name="Nguyen G.-S."/>
            <person name="Fawwal D."/>
            <person name="Degnes K."/>
            <person name="Klinkenberg G."/>
            <person name="Sletta H."/>
            <person name="Wentzel A."/>
            <person name="Liles M.R."/>
        </authorList>
    </citation>
    <scope>NUCLEOTIDE SEQUENCE</scope>
    <source>
        <strain evidence="1">DSM 41794</strain>
    </source>
</reference>
<accession>A0A939F7Q6</accession>
<evidence type="ECO:0000313" key="1">
    <source>
        <dbReference type="EMBL" id="MBO0513356.1"/>
    </source>
</evidence>
<comment type="caution">
    <text evidence="1">The sequence shown here is derived from an EMBL/GenBank/DDBJ whole genome shotgun (WGS) entry which is preliminary data.</text>
</comment>